<dbReference type="EMBL" id="DF157095">
    <property type="protein sequence ID" value="GAB64783.1"/>
    <property type="molecule type" value="Genomic_DNA"/>
</dbReference>
<protein>
    <submittedName>
        <fullName evidence="2">Uncharacterized protein</fullName>
    </submittedName>
</protein>
<dbReference type="eggNOG" id="ENOG502TN8U">
    <property type="taxonomic scope" value="Eukaryota"/>
</dbReference>
<evidence type="ECO:0000313" key="2">
    <source>
        <dbReference type="EMBL" id="GAB64783.1"/>
    </source>
</evidence>
<dbReference type="Proteomes" id="UP000006319">
    <property type="component" value="Chromosome 3"/>
</dbReference>
<proteinExistence type="predicted"/>
<dbReference type="AlphaFoldDB" id="K6UI82"/>
<gene>
    <name evidence="2" type="ORF">PCYB_031960</name>
</gene>
<dbReference type="OMA" id="FCFIIAP"/>
<feature type="compositionally biased region" description="Low complexity" evidence="1">
    <location>
        <begin position="73"/>
        <end position="83"/>
    </location>
</feature>
<reference evidence="2 3" key="1">
    <citation type="journal article" date="2012" name="Nat. Genet.">
        <title>Plasmodium cynomolgi genome sequences provide insight into Plasmodium vivax and the monkey malaria clade.</title>
        <authorList>
            <person name="Tachibana S."/>
            <person name="Sullivan S.A."/>
            <person name="Kawai S."/>
            <person name="Nakamura S."/>
            <person name="Kim H.R."/>
            <person name="Goto N."/>
            <person name="Arisue N."/>
            <person name="Palacpac N.M.Q."/>
            <person name="Honma H."/>
            <person name="Yagi M."/>
            <person name="Tougan T."/>
            <person name="Katakai Y."/>
            <person name="Kaneko O."/>
            <person name="Mita T."/>
            <person name="Kita K."/>
            <person name="Yasutomi Y."/>
            <person name="Sutton P.L."/>
            <person name="Shakhbatyan R."/>
            <person name="Horii T."/>
            <person name="Yasunaga T."/>
            <person name="Barnwell J.W."/>
            <person name="Escalante A.A."/>
            <person name="Carlton J.M."/>
            <person name="Tanabe K."/>
        </authorList>
    </citation>
    <scope>NUCLEOTIDE SEQUENCE [LARGE SCALE GENOMIC DNA]</scope>
    <source>
        <strain evidence="2 3">B</strain>
    </source>
</reference>
<evidence type="ECO:0000313" key="3">
    <source>
        <dbReference type="Proteomes" id="UP000006319"/>
    </source>
</evidence>
<organism evidence="2 3">
    <name type="scientific">Plasmodium cynomolgi (strain B)</name>
    <dbReference type="NCBI Taxonomy" id="1120755"/>
    <lineage>
        <taxon>Eukaryota</taxon>
        <taxon>Sar</taxon>
        <taxon>Alveolata</taxon>
        <taxon>Apicomplexa</taxon>
        <taxon>Aconoidasida</taxon>
        <taxon>Haemosporida</taxon>
        <taxon>Plasmodiidae</taxon>
        <taxon>Plasmodium</taxon>
        <taxon>Plasmodium (Plasmodium)</taxon>
    </lineage>
</organism>
<feature type="region of interest" description="Disordered" evidence="1">
    <location>
        <begin position="64"/>
        <end position="83"/>
    </location>
</feature>
<dbReference type="GeneID" id="14691308"/>
<sequence>MGDRIDNRHFDYVLPVHVDVDQINEENKTCIYISGNVNPHVYSKNTSGRLTKLLGGAYNYQSEAASEGGGEPGQVRQVSQAGQAGQAAVKEQCRPGGTPKGGVTTSEQILADRTLLGNGTNSVVATTVIGPTPNTQMFSRGIESPQFNIRIKNTQGFRDDRERTLEEIIVKNLEQIIDQSMYKFQQFHVRVQILRECTYVLPSIINSLILNFIYNNISVNFVVNSINIGIVDKSKYGTYVTELARVSAGKVVESPVGAVANRGVTTHLEVPSSPGGTATNSEVPAAPGVTAPPYADKLFYADRQMYIPKIILDPLDEEVDLYCSSAFCFIIAPEFQKVISNIAIKNSIGITSEVFSLSKWYACEVSRLLHSGIRRSYATHLRRLETSLA</sequence>
<accession>K6UI82</accession>
<name>K6UI82_PLACD</name>
<dbReference type="Gene3D" id="3.30.230.70">
    <property type="entry name" value="GHMP Kinase, N-terminal domain"/>
    <property type="match status" value="1"/>
</dbReference>
<dbReference type="OrthoDB" id="369853at2759"/>
<dbReference type="KEGG" id="pcy:PCYB_031960"/>
<feature type="non-terminal residue" evidence="2">
    <location>
        <position position="389"/>
    </location>
</feature>
<keyword evidence="3" id="KW-1185">Reference proteome</keyword>
<dbReference type="RefSeq" id="XP_004220914.1">
    <property type="nucleotide sequence ID" value="XM_004220866.1"/>
</dbReference>
<dbReference type="VEuPathDB" id="PlasmoDB:PCYB_031960"/>
<dbReference type="InterPro" id="IPR027408">
    <property type="entry name" value="PNPase/RNase_PH_dom_sf"/>
</dbReference>
<dbReference type="PhylomeDB" id="K6UI82"/>
<evidence type="ECO:0000256" key="1">
    <source>
        <dbReference type="SAM" id="MobiDB-lite"/>
    </source>
</evidence>